<accession>A0A170U4G0</accession>
<evidence type="ECO:0000313" key="1">
    <source>
        <dbReference type="EMBL" id="JAR95581.1"/>
    </source>
</evidence>
<reference evidence="1" key="2">
    <citation type="journal article" date="2017" name="J. Med. Entomol.">
        <title>Transcriptome Analysis of the Triatoma infestans (Hemiptera: Reduviidae) Integument.</title>
        <authorList>
            <person name="Calderon-Fernandez G.M."/>
            <person name="Moriconi D.E."/>
            <person name="Dulbecco A.B."/>
            <person name="Juarez M.P."/>
        </authorList>
    </citation>
    <scope>NUCLEOTIDE SEQUENCE</scope>
    <source>
        <strain evidence="1">Int1</strain>
        <tissue evidence="1">Integument</tissue>
    </source>
</reference>
<keyword evidence="1" id="KW-0378">Hydrolase</keyword>
<dbReference type="EMBL" id="GEMB01007876">
    <property type="protein sequence ID" value="JAR95581.1"/>
    <property type="molecule type" value="Transcribed_RNA"/>
</dbReference>
<proteinExistence type="predicted"/>
<protein>
    <submittedName>
        <fullName evidence="1">Unconventional myosin-xv isoform x1</fullName>
        <ecNumber evidence="1">3.6.1.15</ecNumber>
    </submittedName>
</protein>
<dbReference type="GO" id="GO:0017111">
    <property type="term" value="F:ribonucleoside triphosphate phosphatase activity"/>
    <property type="evidence" value="ECO:0007669"/>
    <property type="project" value="UniProtKB-EC"/>
</dbReference>
<reference evidence="1" key="1">
    <citation type="submission" date="2016-04" db="EMBL/GenBank/DDBJ databases">
        <authorList>
            <person name="Calderon-Fernandez G.M.Sr."/>
        </authorList>
    </citation>
    <scope>NUCLEOTIDE SEQUENCE</scope>
    <source>
        <strain evidence="1">Int1</strain>
        <tissue evidence="1">Integument</tissue>
    </source>
</reference>
<dbReference type="AlphaFoldDB" id="A0A170U4G0"/>
<dbReference type="EC" id="3.6.1.15" evidence="1"/>
<name>A0A170U4G0_TRIIF</name>
<organism evidence="1">
    <name type="scientific">Triatoma infestans</name>
    <name type="common">Assassin bug</name>
    <dbReference type="NCBI Taxonomy" id="30076"/>
    <lineage>
        <taxon>Eukaryota</taxon>
        <taxon>Metazoa</taxon>
        <taxon>Ecdysozoa</taxon>
        <taxon>Arthropoda</taxon>
        <taxon>Hexapoda</taxon>
        <taxon>Insecta</taxon>
        <taxon>Pterygota</taxon>
        <taxon>Neoptera</taxon>
        <taxon>Paraneoptera</taxon>
        <taxon>Hemiptera</taxon>
        <taxon>Heteroptera</taxon>
        <taxon>Panheteroptera</taxon>
        <taxon>Cimicomorpha</taxon>
        <taxon>Reduviidae</taxon>
        <taxon>Triatominae</taxon>
        <taxon>Triatoma</taxon>
    </lineage>
</organism>
<sequence>MLLIVLALKKLYFVQLCREFQLALI</sequence>